<accession>A0A1G6QYU0</accession>
<name>A0A1G6QYU0_9PROT</name>
<dbReference type="Pfam" id="PF06233">
    <property type="entry name" value="Usg"/>
    <property type="match status" value="1"/>
</dbReference>
<dbReference type="RefSeq" id="WP_281177071.1">
    <property type="nucleotide sequence ID" value="NZ_FMXZ01000006.1"/>
</dbReference>
<sequence>MLYSLERFVRIPDWRLTTAEILYHMPDHPGVLQTFVWQKVDHAPAFPELSRFLEFWRREIEGPLHSVRVASAALTRPAELRFANGQFVLH</sequence>
<organism evidence="1 2">
    <name type="scientific">Belnapia rosea</name>
    <dbReference type="NCBI Taxonomy" id="938405"/>
    <lineage>
        <taxon>Bacteria</taxon>
        <taxon>Pseudomonadati</taxon>
        <taxon>Pseudomonadota</taxon>
        <taxon>Alphaproteobacteria</taxon>
        <taxon>Acetobacterales</taxon>
        <taxon>Roseomonadaceae</taxon>
        <taxon>Belnapia</taxon>
    </lineage>
</organism>
<evidence type="ECO:0000313" key="2">
    <source>
        <dbReference type="Proteomes" id="UP000198925"/>
    </source>
</evidence>
<dbReference type="InterPro" id="IPR009354">
    <property type="entry name" value="Usg"/>
</dbReference>
<dbReference type="EMBL" id="FMZX01000003">
    <property type="protein sequence ID" value="SDC97154.1"/>
    <property type="molecule type" value="Genomic_DNA"/>
</dbReference>
<proteinExistence type="predicted"/>
<evidence type="ECO:0008006" key="3">
    <source>
        <dbReference type="Google" id="ProtNLM"/>
    </source>
</evidence>
<protein>
    <recommendedName>
        <fullName evidence="3">Usg-like family protein</fullName>
    </recommendedName>
</protein>
<gene>
    <name evidence="1" type="ORF">SAMN04487779_1003229</name>
</gene>
<keyword evidence="2" id="KW-1185">Reference proteome</keyword>
<dbReference type="AlphaFoldDB" id="A0A1G6QYU0"/>
<evidence type="ECO:0000313" key="1">
    <source>
        <dbReference type="EMBL" id="SDC97154.1"/>
    </source>
</evidence>
<dbReference type="Proteomes" id="UP000198925">
    <property type="component" value="Unassembled WGS sequence"/>
</dbReference>
<reference evidence="1 2" key="1">
    <citation type="submission" date="2016-10" db="EMBL/GenBank/DDBJ databases">
        <authorList>
            <person name="de Groot N.N."/>
        </authorList>
    </citation>
    <scope>NUCLEOTIDE SEQUENCE [LARGE SCALE GENOMIC DNA]</scope>
    <source>
        <strain evidence="1 2">CPCC 100156</strain>
    </source>
</reference>
<dbReference type="STRING" id="938405.SAMN02927895_02573"/>